<evidence type="ECO:0000313" key="2">
    <source>
        <dbReference type="EMBL" id="KAF9460074.1"/>
    </source>
</evidence>
<dbReference type="EMBL" id="MU150305">
    <property type="protein sequence ID" value="KAF9460074.1"/>
    <property type="molecule type" value="Genomic_DNA"/>
</dbReference>
<dbReference type="AlphaFoldDB" id="A0A9P6CGK1"/>
<keyword evidence="1" id="KW-0175">Coiled coil</keyword>
<evidence type="ECO:0000256" key="1">
    <source>
        <dbReference type="SAM" id="Coils"/>
    </source>
</evidence>
<gene>
    <name evidence="2" type="ORF">BDZ94DRAFT_1238763</name>
</gene>
<evidence type="ECO:0000313" key="3">
    <source>
        <dbReference type="Proteomes" id="UP000807353"/>
    </source>
</evidence>
<sequence>MEEMQRQREALRLGMEQHGDNTRDLNNIQESEFNRLTQQIEQLTRRIEEFGVIRREDPETQAPPDYFSQFTRHIKYFKVIDILEVDQRVLMHDNWETLIYDNQYATGVAAQISKYRYGFNDTSSIRVMG</sequence>
<proteinExistence type="predicted"/>
<protein>
    <submittedName>
        <fullName evidence="2">Uncharacterized protein</fullName>
    </submittedName>
</protein>
<keyword evidence="3" id="KW-1185">Reference proteome</keyword>
<name>A0A9P6CGK1_9AGAR</name>
<organism evidence="2 3">
    <name type="scientific">Collybia nuda</name>
    <dbReference type="NCBI Taxonomy" id="64659"/>
    <lineage>
        <taxon>Eukaryota</taxon>
        <taxon>Fungi</taxon>
        <taxon>Dikarya</taxon>
        <taxon>Basidiomycota</taxon>
        <taxon>Agaricomycotina</taxon>
        <taxon>Agaricomycetes</taxon>
        <taxon>Agaricomycetidae</taxon>
        <taxon>Agaricales</taxon>
        <taxon>Tricholomatineae</taxon>
        <taxon>Clitocybaceae</taxon>
        <taxon>Collybia</taxon>
    </lineage>
</organism>
<comment type="caution">
    <text evidence="2">The sequence shown here is derived from an EMBL/GenBank/DDBJ whole genome shotgun (WGS) entry which is preliminary data.</text>
</comment>
<accession>A0A9P6CGK1</accession>
<feature type="coiled-coil region" evidence="1">
    <location>
        <begin position="1"/>
        <end position="46"/>
    </location>
</feature>
<reference evidence="2" key="1">
    <citation type="submission" date="2020-11" db="EMBL/GenBank/DDBJ databases">
        <authorList>
            <consortium name="DOE Joint Genome Institute"/>
            <person name="Ahrendt S."/>
            <person name="Riley R."/>
            <person name="Andreopoulos W."/>
            <person name="Labutti K."/>
            <person name="Pangilinan J."/>
            <person name="Ruiz-Duenas F.J."/>
            <person name="Barrasa J.M."/>
            <person name="Sanchez-Garcia M."/>
            <person name="Camarero S."/>
            <person name="Miyauchi S."/>
            <person name="Serrano A."/>
            <person name="Linde D."/>
            <person name="Babiker R."/>
            <person name="Drula E."/>
            <person name="Ayuso-Fernandez I."/>
            <person name="Pacheco R."/>
            <person name="Padilla G."/>
            <person name="Ferreira P."/>
            <person name="Barriuso J."/>
            <person name="Kellner H."/>
            <person name="Castanera R."/>
            <person name="Alfaro M."/>
            <person name="Ramirez L."/>
            <person name="Pisabarro A.G."/>
            <person name="Kuo A."/>
            <person name="Tritt A."/>
            <person name="Lipzen A."/>
            <person name="He G."/>
            <person name="Yan M."/>
            <person name="Ng V."/>
            <person name="Cullen D."/>
            <person name="Martin F."/>
            <person name="Rosso M.-N."/>
            <person name="Henrissat B."/>
            <person name="Hibbett D."/>
            <person name="Martinez A.T."/>
            <person name="Grigoriev I.V."/>
        </authorList>
    </citation>
    <scope>NUCLEOTIDE SEQUENCE</scope>
    <source>
        <strain evidence="2">CBS 247.69</strain>
    </source>
</reference>
<dbReference type="Proteomes" id="UP000807353">
    <property type="component" value="Unassembled WGS sequence"/>
</dbReference>